<reference evidence="2" key="1">
    <citation type="submission" date="2022-06" db="EMBL/GenBank/DDBJ databases">
        <title>Novel species in genus nocardia.</title>
        <authorList>
            <person name="Li F."/>
        </authorList>
    </citation>
    <scope>NUCLEOTIDE SEQUENCE</scope>
    <source>
        <strain evidence="2">CDC141</strain>
    </source>
</reference>
<dbReference type="SUPFAM" id="SSF109854">
    <property type="entry name" value="DinB/YfiT-like putative metalloenzymes"/>
    <property type="match status" value="1"/>
</dbReference>
<dbReference type="InterPro" id="IPR034660">
    <property type="entry name" value="DinB/YfiT-like"/>
</dbReference>
<name>A0A9X2EFF5_9NOCA</name>
<sequence>MTERIPETIRMDIVELHRRTADRFHTCLQQVAPDHWDLPTPCSEWDVRRLVHHVTANHERMASRLLVRPVERPDGDPAAAFTAACTAVQTGLTLPGALEQSAPSPFGGDAPIADLARILTTDLATHTWDLARAIGADETLDPRVVAELLPTVERAHPIMAASGLFAPAVQIQDSAGVQERLLAFLGRPM</sequence>
<dbReference type="NCBIfam" id="TIGR03083">
    <property type="entry name" value="maleylpyruvate isomerase family mycothiol-dependent enzyme"/>
    <property type="match status" value="1"/>
</dbReference>
<comment type="caution">
    <text evidence="2">The sequence shown here is derived from an EMBL/GenBank/DDBJ whole genome shotgun (WGS) entry which is preliminary data.</text>
</comment>
<accession>A0A9X2EFF5</accession>
<dbReference type="InterPro" id="IPR017520">
    <property type="entry name" value="CHP03086"/>
</dbReference>
<dbReference type="Gene3D" id="1.20.120.450">
    <property type="entry name" value="dinb family like domain"/>
    <property type="match status" value="1"/>
</dbReference>
<dbReference type="Proteomes" id="UP001139157">
    <property type="component" value="Unassembled WGS sequence"/>
</dbReference>
<feature type="domain" description="Mycothiol-dependent maleylpyruvate isomerase metal-binding" evidence="1">
    <location>
        <begin position="18"/>
        <end position="78"/>
    </location>
</feature>
<dbReference type="InterPro" id="IPR017517">
    <property type="entry name" value="Maleyloyr_isom"/>
</dbReference>
<organism evidence="2 3">
    <name type="scientific">Nocardia pulmonis</name>
    <dbReference type="NCBI Taxonomy" id="2951408"/>
    <lineage>
        <taxon>Bacteria</taxon>
        <taxon>Bacillati</taxon>
        <taxon>Actinomycetota</taxon>
        <taxon>Actinomycetes</taxon>
        <taxon>Mycobacteriales</taxon>
        <taxon>Nocardiaceae</taxon>
        <taxon>Nocardia</taxon>
    </lineage>
</organism>
<keyword evidence="3" id="KW-1185">Reference proteome</keyword>
<dbReference type="Pfam" id="PF11716">
    <property type="entry name" value="MDMPI_N"/>
    <property type="match status" value="1"/>
</dbReference>
<gene>
    <name evidence="2" type="ORF">NDR86_33850</name>
</gene>
<dbReference type="InterPro" id="IPR024344">
    <property type="entry name" value="MDMPI_metal-binding"/>
</dbReference>
<dbReference type="NCBIfam" id="TIGR03086">
    <property type="entry name" value="TIGR03086 family metal-binding protein"/>
    <property type="match status" value="1"/>
</dbReference>
<protein>
    <submittedName>
        <fullName evidence="2">TIGR03086 family metal-binding protein</fullName>
    </submittedName>
</protein>
<dbReference type="AlphaFoldDB" id="A0A9X2EFF5"/>
<evidence type="ECO:0000313" key="2">
    <source>
        <dbReference type="EMBL" id="MCM6778485.1"/>
    </source>
</evidence>
<evidence type="ECO:0000313" key="3">
    <source>
        <dbReference type="Proteomes" id="UP001139157"/>
    </source>
</evidence>
<dbReference type="EMBL" id="JAMRXG010000022">
    <property type="protein sequence ID" value="MCM6778485.1"/>
    <property type="molecule type" value="Genomic_DNA"/>
</dbReference>
<evidence type="ECO:0000259" key="1">
    <source>
        <dbReference type="Pfam" id="PF11716"/>
    </source>
</evidence>
<dbReference type="GO" id="GO:0046872">
    <property type="term" value="F:metal ion binding"/>
    <property type="evidence" value="ECO:0007669"/>
    <property type="project" value="InterPro"/>
</dbReference>
<dbReference type="RefSeq" id="WP_251917996.1">
    <property type="nucleotide sequence ID" value="NZ_JAMRXG010000022.1"/>
</dbReference>
<proteinExistence type="predicted"/>